<protein>
    <submittedName>
        <fullName evidence="3">Uncharacterized protein</fullName>
    </submittedName>
</protein>
<keyword evidence="2" id="KW-1133">Transmembrane helix</keyword>
<dbReference type="EMBL" id="KB445800">
    <property type="protein sequence ID" value="EMD35630.1"/>
    <property type="molecule type" value="Genomic_DNA"/>
</dbReference>
<organism evidence="3 4">
    <name type="scientific">Ceriporiopsis subvermispora (strain B)</name>
    <name type="common">White-rot fungus</name>
    <name type="synonym">Gelatoporia subvermispora</name>
    <dbReference type="NCBI Taxonomy" id="914234"/>
    <lineage>
        <taxon>Eukaryota</taxon>
        <taxon>Fungi</taxon>
        <taxon>Dikarya</taxon>
        <taxon>Basidiomycota</taxon>
        <taxon>Agaricomycotina</taxon>
        <taxon>Agaricomycetes</taxon>
        <taxon>Polyporales</taxon>
        <taxon>Gelatoporiaceae</taxon>
        <taxon>Gelatoporia</taxon>
    </lineage>
</organism>
<proteinExistence type="predicted"/>
<feature type="transmembrane region" description="Helical" evidence="2">
    <location>
        <begin position="51"/>
        <end position="73"/>
    </location>
</feature>
<dbReference type="AlphaFoldDB" id="M2QU75"/>
<keyword evidence="2" id="KW-0812">Transmembrane</keyword>
<evidence type="ECO:0000256" key="1">
    <source>
        <dbReference type="SAM" id="MobiDB-lite"/>
    </source>
</evidence>
<keyword evidence="2" id="KW-0472">Membrane</keyword>
<dbReference type="HOGENOM" id="CLU_1128939_0_0_1"/>
<accession>M2QU75</accession>
<gene>
    <name evidence="3" type="ORF">CERSUDRAFT_116350</name>
</gene>
<evidence type="ECO:0000313" key="3">
    <source>
        <dbReference type="EMBL" id="EMD35630.1"/>
    </source>
</evidence>
<name>M2QU75_CERS8</name>
<reference evidence="3 4" key="1">
    <citation type="journal article" date="2012" name="Proc. Natl. Acad. Sci. U.S.A.">
        <title>Comparative genomics of Ceriporiopsis subvermispora and Phanerochaete chrysosporium provide insight into selective ligninolysis.</title>
        <authorList>
            <person name="Fernandez-Fueyo E."/>
            <person name="Ruiz-Duenas F.J."/>
            <person name="Ferreira P."/>
            <person name="Floudas D."/>
            <person name="Hibbett D.S."/>
            <person name="Canessa P."/>
            <person name="Larrondo L.F."/>
            <person name="James T.Y."/>
            <person name="Seelenfreund D."/>
            <person name="Lobos S."/>
            <person name="Polanco R."/>
            <person name="Tello M."/>
            <person name="Honda Y."/>
            <person name="Watanabe T."/>
            <person name="Watanabe T."/>
            <person name="Ryu J.S."/>
            <person name="Kubicek C.P."/>
            <person name="Schmoll M."/>
            <person name="Gaskell J."/>
            <person name="Hammel K.E."/>
            <person name="St John F.J."/>
            <person name="Vanden Wymelenberg A."/>
            <person name="Sabat G."/>
            <person name="Splinter BonDurant S."/>
            <person name="Syed K."/>
            <person name="Yadav J.S."/>
            <person name="Doddapaneni H."/>
            <person name="Subramanian V."/>
            <person name="Lavin J.L."/>
            <person name="Oguiza J.A."/>
            <person name="Perez G."/>
            <person name="Pisabarro A.G."/>
            <person name="Ramirez L."/>
            <person name="Santoyo F."/>
            <person name="Master E."/>
            <person name="Coutinho P.M."/>
            <person name="Henrissat B."/>
            <person name="Lombard V."/>
            <person name="Magnuson J.K."/>
            <person name="Kuees U."/>
            <person name="Hori C."/>
            <person name="Igarashi K."/>
            <person name="Samejima M."/>
            <person name="Held B.W."/>
            <person name="Barry K.W."/>
            <person name="LaButti K.M."/>
            <person name="Lapidus A."/>
            <person name="Lindquist E.A."/>
            <person name="Lucas S.M."/>
            <person name="Riley R."/>
            <person name="Salamov A.A."/>
            <person name="Hoffmeister D."/>
            <person name="Schwenk D."/>
            <person name="Hadar Y."/>
            <person name="Yarden O."/>
            <person name="de Vries R.P."/>
            <person name="Wiebenga A."/>
            <person name="Stenlid J."/>
            <person name="Eastwood D."/>
            <person name="Grigoriev I.V."/>
            <person name="Berka R.M."/>
            <person name="Blanchette R.A."/>
            <person name="Kersten P."/>
            <person name="Martinez A.T."/>
            <person name="Vicuna R."/>
            <person name="Cullen D."/>
        </authorList>
    </citation>
    <scope>NUCLEOTIDE SEQUENCE [LARGE SCALE GENOMIC DNA]</scope>
    <source>
        <strain evidence="3 4">B</strain>
    </source>
</reference>
<evidence type="ECO:0000313" key="4">
    <source>
        <dbReference type="Proteomes" id="UP000016930"/>
    </source>
</evidence>
<feature type="region of interest" description="Disordered" evidence="1">
    <location>
        <begin position="1"/>
        <end position="44"/>
    </location>
</feature>
<evidence type="ECO:0000256" key="2">
    <source>
        <dbReference type="SAM" id="Phobius"/>
    </source>
</evidence>
<dbReference type="OrthoDB" id="10564513at2759"/>
<sequence length="246" mass="27206">MDTTDPFPQPSGESYPPLFTPLASNSSSGNSSAQASGNDAPSPQHSSSTTLIFSFLIVFLALFGGFLVGGMAWQRWTLARRRRRRAGTRQAEEARIRRRRPRLWDVYADVEWPKAQRSSWADIHPLSVTLQRNNTLVSESGAQNPQPQPESGPKMQTLWRRNIWQIPADPRTDSIEQALSLQPQLREVAQVAVLVLMPSQYPYTPDMSEITSSTLSGKSPGELSSEYAIGTTLASYDTLDSDAVSP</sequence>
<keyword evidence="4" id="KW-1185">Reference proteome</keyword>
<dbReference type="Proteomes" id="UP000016930">
    <property type="component" value="Unassembled WGS sequence"/>
</dbReference>
<feature type="compositionally biased region" description="Low complexity" evidence="1">
    <location>
        <begin position="23"/>
        <end position="38"/>
    </location>
</feature>